<keyword evidence="2" id="KW-0645">Protease</keyword>
<gene>
    <name evidence="8" type="ORF">UFOPK1791_00468</name>
    <name evidence="9" type="ORF">UFOPK2312_00786</name>
    <name evidence="10" type="ORF">UFOPK3083_00702</name>
    <name evidence="11" type="ORF">UFOPK4113_00738</name>
</gene>
<dbReference type="GO" id="GO:0003697">
    <property type="term" value="F:single-stranded DNA binding"/>
    <property type="evidence" value="ECO:0007669"/>
    <property type="project" value="InterPro"/>
</dbReference>
<dbReference type="AlphaFoldDB" id="A0A6J6MMX5"/>
<dbReference type="Pfam" id="PF02586">
    <property type="entry name" value="SRAP"/>
    <property type="match status" value="1"/>
</dbReference>
<evidence type="ECO:0000313" key="11">
    <source>
        <dbReference type="EMBL" id="CAB5019531.1"/>
    </source>
</evidence>
<dbReference type="InterPro" id="IPR003738">
    <property type="entry name" value="SRAP"/>
</dbReference>
<evidence type="ECO:0000313" key="8">
    <source>
        <dbReference type="EMBL" id="CAB4589355.1"/>
    </source>
</evidence>
<dbReference type="GO" id="GO:0106300">
    <property type="term" value="P:protein-DNA covalent cross-linking repair"/>
    <property type="evidence" value="ECO:0007669"/>
    <property type="project" value="InterPro"/>
</dbReference>
<evidence type="ECO:0000256" key="5">
    <source>
        <dbReference type="ARBA" id="ARBA00023124"/>
    </source>
</evidence>
<accession>A0A6J6MMX5</accession>
<evidence type="ECO:0000256" key="2">
    <source>
        <dbReference type="ARBA" id="ARBA00022670"/>
    </source>
</evidence>
<comment type="similarity">
    <text evidence="1">Belongs to the SOS response-associated peptidase family.</text>
</comment>
<dbReference type="PANTHER" id="PTHR13604">
    <property type="entry name" value="DC12-RELATED"/>
    <property type="match status" value="1"/>
</dbReference>
<dbReference type="EMBL" id="CAFBPL010000099">
    <property type="protein sequence ID" value="CAB5019531.1"/>
    <property type="molecule type" value="Genomic_DNA"/>
</dbReference>
<evidence type="ECO:0000256" key="4">
    <source>
        <dbReference type="ARBA" id="ARBA00022801"/>
    </source>
</evidence>
<evidence type="ECO:0000313" key="10">
    <source>
        <dbReference type="EMBL" id="CAB4807443.1"/>
    </source>
</evidence>
<reference evidence="9" key="1">
    <citation type="submission" date="2020-05" db="EMBL/GenBank/DDBJ databases">
        <authorList>
            <person name="Chiriac C."/>
            <person name="Salcher M."/>
            <person name="Ghai R."/>
            <person name="Kavagutti S V."/>
        </authorList>
    </citation>
    <scope>NUCLEOTIDE SEQUENCE</scope>
</reference>
<sequence length="262" mass="29634">MRSLPVVFKAAIFIFAGILKAVCGRYALTQNESELIEDFAITGISPNVDPLPANWNIKPTEEIYIIRNVESKRELAKTSWGIIAPWSKSEVEALRSQSQAINARSESIHEKPTFRSAFRTRRCLIPATGYYEWATEFGKYKTKQPVFISNESGKPLAFAGIYEKWVSPNGEIKESAAIITREAVAGLAEVHHRMPVFLPRDRWDHWLDIKNNDIAKVRSLMEVTEPAMGLRFWPVSDAVNSIRNNGAELVKEIELGEPETLF</sequence>
<dbReference type="PANTHER" id="PTHR13604:SF0">
    <property type="entry name" value="ABASIC SITE PROCESSING PROTEIN HMCES"/>
    <property type="match status" value="1"/>
</dbReference>
<evidence type="ECO:0000256" key="7">
    <source>
        <dbReference type="ARBA" id="ARBA00023239"/>
    </source>
</evidence>
<dbReference type="GO" id="GO:0016829">
    <property type="term" value="F:lyase activity"/>
    <property type="evidence" value="ECO:0007669"/>
    <property type="project" value="UniProtKB-KW"/>
</dbReference>
<dbReference type="EMBL" id="CAEZWY010000087">
    <property type="protein sequence ID" value="CAB4674869.1"/>
    <property type="molecule type" value="Genomic_DNA"/>
</dbReference>
<protein>
    <submittedName>
        <fullName evidence="9">Unannotated protein</fullName>
    </submittedName>
</protein>
<proteinExistence type="inferred from homology"/>
<keyword evidence="5" id="KW-0190">Covalent protein-DNA linkage</keyword>
<keyword evidence="7" id="KW-0456">Lyase</keyword>
<dbReference type="EMBL" id="CAFAAT010000072">
    <property type="protein sequence ID" value="CAB4807443.1"/>
    <property type="molecule type" value="Genomic_DNA"/>
</dbReference>
<dbReference type="InterPro" id="IPR036590">
    <property type="entry name" value="SRAP-like"/>
</dbReference>
<keyword evidence="3" id="KW-0227">DNA damage</keyword>
<name>A0A6J6MMX5_9ZZZZ</name>
<evidence type="ECO:0000256" key="3">
    <source>
        <dbReference type="ARBA" id="ARBA00022763"/>
    </source>
</evidence>
<dbReference type="Gene3D" id="3.90.1680.10">
    <property type="entry name" value="SOS response associated peptidase-like"/>
    <property type="match status" value="1"/>
</dbReference>
<dbReference type="GO" id="GO:0008233">
    <property type="term" value="F:peptidase activity"/>
    <property type="evidence" value="ECO:0007669"/>
    <property type="project" value="UniProtKB-KW"/>
</dbReference>
<dbReference type="SUPFAM" id="SSF143081">
    <property type="entry name" value="BB1717-like"/>
    <property type="match status" value="1"/>
</dbReference>
<evidence type="ECO:0000256" key="6">
    <source>
        <dbReference type="ARBA" id="ARBA00023125"/>
    </source>
</evidence>
<dbReference type="EMBL" id="CAEZUF010000031">
    <property type="protein sequence ID" value="CAB4589355.1"/>
    <property type="molecule type" value="Genomic_DNA"/>
</dbReference>
<evidence type="ECO:0000256" key="1">
    <source>
        <dbReference type="ARBA" id="ARBA00008136"/>
    </source>
</evidence>
<keyword evidence="6" id="KW-0238">DNA-binding</keyword>
<organism evidence="9">
    <name type="scientific">freshwater metagenome</name>
    <dbReference type="NCBI Taxonomy" id="449393"/>
    <lineage>
        <taxon>unclassified sequences</taxon>
        <taxon>metagenomes</taxon>
        <taxon>ecological metagenomes</taxon>
    </lineage>
</organism>
<keyword evidence="4" id="KW-0378">Hydrolase</keyword>
<evidence type="ECO:0000313" key="9">
    <source>
        <dbReference type="EMBL" id="CAB4674869.1"/>
    </source>
</evidence>
<dbReference type="GO" id="GO:0006508">
    <property type="term" value="P:proteolysis"/>
    <property type="evidence" value="ECO:0007669"/>
    <property type="project" value="UniProtKB-KW"/>
</dbReference>